<dbReference type="STRING" id="1471761.B0W44_04130"/>
<gene>
    <name evidence="2" type="ORF">B0W44_04130</name>
</gene>
<keyword evidence="3" id="KW-1185">Reference proteome</keyword>
<evidence type="ECO:0000313" key="2">
    <source>
        <dbReference type="EMBL" id="AQS55082.1"/>
    </source>
</evidence>
<protein>
    <recommendedName>
        <fullName evidence="1">IDEAL domain-containing protein</fullName>
    </recommendedName>
</protein>
<dbReference type="InterPro" id="IPR014957">
    <property type="entry name" value="IDEAL_dom"/>
</dbReference>
<dbReference type="AlphaFoldDB" id="A0A1U9K4X5"/>
<sequence length="94" mass="11099">MRVSDWVYVSHDGVRITGFIVEIWEAVVKIRITDPKNRGNVLMVKKSDIQEAKHALHSQDIRSLIDLALELKDEEWFNQLVRELRKRNELEKTT</sequence>
<dbReference type="SMART" id="SM00914">
    <property type="entry name" value="IDEAL"/>
    <property type="match status" value="1"/>
</dbReference>
<dbReference type="RefSeq" id="WP_077718899.1">
    <property type="nucleotide sequence ID" value="NZ_CP019699.1"/>
</dbReference>
<proteinExistence type="predicted"/>
<dbReference type="KEGG" id="ntr:B0W44_04130"/>
<accession>A0A1U9K4X5</accession>
<name>A0A1U9K4X5_9BACL</name>
<dbReference type="Pfam" id="PF08858">
    <property type="entry name" value="IDEAL"/>
    <property type="match status" value="1"/>
</dbReference>
<dbReference type="EMBL" id="CP019699">
    <property type="protein sequence ID" value="AQS55082.1"/>
    <property type="molecule type" value="Genomic_DNA"/>
</dbReference>
<feature type="domain" description="IDEAL" evidence="1">
    <location>
        <begin position="48"/>
        <end position="84"/>
    </location>
</feature>
<evidence type="ECO:0000259" key="1">
    <source>
        <dbReference type="SMART" id="SM00914"/>
    </source>
</evidence>
<dbReference type="OrthoDB" id="2427704at2"/>
<dbReference type="Proteomes" id="UP000188603">
    <property type="component" value="Chromosome"/>
</dbReference>
<evidence type="ECO:0000313" key="3">
    <source>
        <dbReference type="Proteomes" id="UP000188603"/>
    </source>
</evidence>
<organism evidence="2 3">
    <name type="scientific">Novibacillus thermophilus</name>
    <dbReference type="NCBI Taxonomy" id="1471761"/>
    <lineage>
        <taxon>Bacteria</taxon>
        <taxon>Bacillati</taxon>
        <taxon>Bacillota</taxon>
        <taxon>Bacilli</taxon>
        <taxon>Bacillales</taxon>
        <taxon>Thermoactinomycetaceae</taxon>
        <taxon>Novibacillus</taxon>
    </lineage>
</organism>
<reference evidence="2 3" key="1">
    <citation type="journal article" date="2015" name="Int. J. Syst. Evol. Microbiol.">
        <title>Novibacillus thermophilus gen. nov., sp. nov., a Gram-staining-negative and moderately thermophilic member of the family Thermoactinomycetaceae.</title>
        <authorList>
            <person name="Yang G."/>
            <person name="Chen J."/>
            <person name="Zhou S."/>
        </authorList>
    </citation>
    <scope>NUCLEOTIDE SEQUENCE [LARGE SCALE GENOMIC DNA]</scope>
    <source>
        <strain evidence="2 3">SG-1</strain>
    </source>
</reference>